<keyword evidence="2" id="KW-1185">Reference proteome</keyword>
<proteinExistence type="predicted"/>
<gene>
    <name evidence="1" type="ORF">H6G97_46220</name>
</gene>
<evidence type="ECO:0000313" key="2">
    <source>
        <dbReference type="Proteomes" id="UP000623440"/>
    </source>
</evidence>
<sequence>MIHSDTALVPDGARRFFQSIPTNQKNLHWMTTENHIAFYDQQEVVEEAAVKATTWLKQTLSRN</sequence>
<accession>A0ABR8E6S1</accession>
<dbReference type="EMBL" id="JACJSI010000429">
    <property type="protein sequence ID" value="MBD2536294.1"/>
    <property type="molecule type" value="Genomic_DNA"/>
</dbReference>
<organism evidence="1 2">
    <name type="scientific">Nostoc flagelliforme FACHB-838</name>
    <dbReference type="NCBI Taxonomy" id="2692904"/>
    <lineage>
        <taxon>Bacteria</taxon>
        <taxon>Bacillati</taxon>
        <taxon>Cyanobacteriota</taxon>
        <taxon>Cyanophyceae</taxon>
        <taxon>Nostocales</taxon>
        <taxon>Nostocaceae</taxon>
        <taxon>Nostoc</taxon>
    </lineage>
</organism>
<protein>
    <submittedName>
        <fullName evidence="1">Uncharacterized protein</fullName>
    </submittedName>
</protein>
<dbReference type="Proteomes" id="UP000623440">
    <property type="component" value="Unassembled WGS sequence"/>
</dbReference>
<evidence type="ECO:0000313" key="1">
    <source>
        <dbReference type="EMBL" id="MBD2536294.1"/>
    </source>
</evidence>
<name>A0ABR8E6S1_9NOSO</name>
<reference evidence="1 2" key="1">
    <citation type="journal article" date="2020" name="ISME J.">
        <title>Comparative genomics reveals insights into cyanobacterial evolution and habitat adaptation.</title>
        <authorList>
            <person name="Chen M.Y."/>
            <person name="Teng W.K."/>
            <person name="Zhao L."/>
            <person name="Hu C.X."/>
            <person name="Zhou Y.K."/>
            <person name="Han B.P."/>
            <person name="Song L.R."/>
            <person name="Shu W.S."/>
        </authorList>
    </citation>
    <scope>NUCLEOTIDE SEQUENCE [LARGE SCALE GENOMIC DNA]</scope>
    <source>
        <strain evidence="1 2">FACHB-838</strain>
    </source>
</reference>
<comment type="caution">
    <text evidence="1">The sequence shown here is derived from an EMBL/GenBank/DDBJ whole genome shotgun (WGS) entry which is preliminary data.</text>
</comment>